<dbReference type="InterPro" id="IPR035906">
    <property type="entry name" value="MetI-like_sf"/>
</dbReference>
<accession>A0ABQ5MTF1</accession>
<feature type="region of interest" description="Disordered" evidence="7">
    <location>
        <begin position="213"/>
        <end position="240"/>
    </location>
</feature>
<feature type="transmembrane region" description="Helical" evidence="6">
    <location>
        <begin position="48"/>
        <end position="71"/>
    </location>
</feature>
<evidence type="ECO:0000256" key="3">
    <source>
        <dbReference type="ARBA" id="ARBA00022692"/>
    </source>
</evidence>
<comment type="caution">
    <text evidence="9">The sequence shown here is derived from an EMBL/GenBank/DDBJ whole genome shotgun (WGS) entry which is preliminary data.</text>
</comment>
<comment type="similarity">
    <text evidence="6">Belongs to the binding-protein-dependent transport system permease family.</text>
</comment>
<comment type="subcellular location">
    <subcellularLocation>
        <location evidence="6">Cell membrane</location>
        <topology evidence="6">Multi-pass membrane protein</topology>
    </subcellularLocation>
    <subcellularLocation>
        <location evidence="1">Membrane</location>
        <topology evidence="1">Multi-pass membrane protein</topology>
    </subcellularLocation>
</comment>
<feature type="transmembrane region" description="Helical" evidence="6">
    <location>
        <begin position="20"/>
        <end position="41"/>
    </location>
</feature>
<reference evidence="9 10" key="1">
    <citation type="journal article" date="2023" name="Int. J. Syst. Evol. Microbiol.">
        <title>Arthrobacter mangrovi sp. nov., an actinobacterium isolated from the rhizosphere of a mangrove.</title>
        <authorList>
            <person name="Hamada M."/>
            <person name="Saitou S."/>
            <person name="Enomoto N."/>
            <person name="Nanri K."/>
            <person name="Hidaka K."/>
            <person name="Miura T."/>
            <person name="Tamura T."/>
        </authorList>
    </citation>
    <scope>NUCLEOTIDE SEQUENCE [LARGE SCALE GENOMIC DNA]</scope>
    <source>
        <strain evidence="9 10">NBRC 112813</strain>
    </source>
</reference>
<evidence type="ECO:0000256" key="1">
    <source>
        <dbReference type="ARBA" id="ARBA00004141"/>
    </source>
</evidence>
<evidence type="ECO:0000256" key="4">
    <source>
        <dbReference type="ARBA" id="ARBA00022989"/>
    </source>
</evidence>
<dbReference type="PROSITE" id="PS50928">
    <property type="entry name" value="ABC_TM1"/>
    <property type="match status" value="1"/>
</dbReference>
<dbReference type="InterPro" id="IPR051204">
    <property type="entry name" value="ABC_transp_perm/SBD"/>
</dbReference>
<dbReference type="RefSeq" id="WP_264795173.1">
    <property type="nucleotide sequence ID" value="NZ_BRVS01000005.1"/>
</dbReference>
<feature type="transmembrane region" description="Helical" evidence="6">
    <location>
        <begin position="179"/>
        <end position="200"/>
    </location>
</feature>
<name>A0ABQ5MTF1_9MICC</name>
<evidence type="ECO:0000313" key="9">
    <source>
        <dbReference type="EMBL" id="GLB67045.1"/>
    </source>
</evidence>
<keyword evidence="3 6" id="KW-0812">Transmembrane</keyword>
<sequence length="240" mass="25765">MAWLQANLPFVLELTWLHWIQAVLPLLLGLLLALPLGYVAWRLRPIRGAILSVSSVLYTIPSLALFVLLPFVLGTRILDPLNLIVALTIYAVALLVRSVVDALESIDDGVRQAAVAMGYRPLRRFFGVDLPLALPVLFAGLRVVSVSNISLASVGALIGVRNLGTLFTDGLLRFFVTEIVVGIVLTLLLAVVMDLIIVAIERILTPWLRAGSKQPPGGGGFATRPSAGERPDPAEAAVLP</sequence>
<dbReference type="EMBL" id="BRVS01000005">
    <property type="protein sequence ID" value="GLB67045.1"/>
    <property type="molecule type" value="Genomic_DNA"/>
</dbReference>
<dbReference type="SUPFAM" id="SSF161098">
    <property type="entry name" value="MetI-like"/>
    <property type="match status" value="1"/>
</dbReference>
<keyword evidence="2 6" id="KW-0813">Transport</keyword>
<evidence type="ECO:0000256" key="5">
    <source>
        <dbReference type="ARBA" id="ARBA00023136"/>
    </source>
</evidence>
<feature type="transmembrane region" description="Helical" evidence="6">
    <location>
        <begin position="132"/>
        <end position="159"/>
    </location>
</feature>
<evidence type="ECO:0000313" key="10">
    <source>
        <dbReference type="Proteomes" id="UP001209654"/>
    </source>
</evidence>
<proteinExistence type="inferred from homology"/>
<dbReference type="Pfam" id="PF00528">
    <property type="entry name" value="BPD_transp_1"/>
    <property type="match status" value="1"/>
</dbReference>
<evidence type="ECO:0000256" key="2">
    <source>
        <dbReference type="ARBA" id="ARBA00022448"/>
    </source>
</evidence>
<evidence type="ECO:0000259" key="8">
    <source>
        <dbReference type="PROSITE" id="PS50928"/>
    </source>
</evidence>
<dbReference type="InterPro" id="IPR000515">
    <property type="entry name" value="MetI-like"/>
</dbReference>
<dbReference type="CDD" id="cd06261">
    <property type="entry name" value="TM_PBP2"/>
    <property type="match status" value="1"/>
</dbReference>
<dbReference type="Gene3D" id="1.10.3720.10">
    <property type="entry name" value="MetI-like"/>
    <property type="match status" value="1"/>
</dbReference>
<keyword evidence="10" id="KW-1185">Reference proteome</keyword>
<dbReference type="PANTHER" id="PTHR30177:SF4">
    <property type="entry name" value="OSMOPROTECTANT IMPORT PERMEASE PROTEIN OSMW"/>
    <property type="match status" value="1"/>
</dbReference>
<dbReference type="Proteomes" id="UP001209654">
    <property type="component" value="Unassembled WGS sequence"/>
</dbReference>
<protein>
    <submittedName>
        <fullName evidence="9">Glycine/betaine ABC transporter permease</fullName>
    </submittedName>
</protein>
<organism evidence="9 10">
    <name type="scientific">Arthrobacter mangrovi</name>
    <dbReference type="NCBI Taxonomy" id="2966350"/>
    <lineage>
        <taxon>Bacteria</taxon>
        <taxon>Bacillati</taxon>
        <taxon>Actinomycetota</taxon>
        <taxon>Actinomycetes</taxon>
        <taxon>Micrococcales</taxon>
        <taxon>Micrococcaceae</taxon>
        <taxon>Arthrobacter</taxon>
    </lineage>
</organism>
<feature type="transmembrane region" description="Helical" evidence="6">
    <location>
        <begin position="77"/>
        <end position="96"/>
    </location>
</feature>
<dbReference type="PANTHER" id="PTHR30177">
    <property type="entry name" value="GLYCINE BETAINE/L-PROLINE TRANSPORT SYSTEM PERMEASE PROTEIN PROW"/>
    <property type="match status" value="1"/>
</dbReference>
<feature type="domain" description="ABC transmembrane type-1" evidence="8">
    <location>
        <begin position="15"/>
        <end position="197"/>
    </location>
</feature>
<evidence type="ECO:0000256" key="6">
    <source>
        <dbReference type="RuleBase" id="RU363032"/>
    </source>
</evidence>
<evidence type="ECO:0000256" key="7">
    <source>
        <dbReference type="SAM" id="MobiDB-lite"/>
    </source>
</evidence>
<gene>
    <name evidence="9" type="ORF">AHIS1636_14840</name>
</gene>
<keyword evidence="5 6" id="KW-0472">Membrane</keyword>
<keyword evidence="4 6" id="KW-1133">Transmembrane helix</keyword>